<accession>A0A2R4W167</accession>
<protein>
    <submittedName>
        <fullName evidence="1">Uncharacterized protein</fullName>
    </submittedName>
</protein>
<evidence type="ECO:0000313" key="1">
    <source>
        <dbReference type="EMBL" id="AWB10440.1"/>
    </source>
</evidence>
<dbReference type="KEGG" id="taci:TDSAC_1091"/>
<dbReference type="OrthoDB" id="5503604at2"/>
<name>A0A2R4W167_THEAF</name>
<keyword evidence="2" id="KW-1185">Reference proteome</keyword>
<organism evidence="1 2">
    <name type="scientific">Thermodesulfobium acidiphilum</name>
    <dbReference type="NCBI Taxonomy" id="1794699"/>
    <lineage>
        <taxon>Bacteria</taxon>
        <taxon>Pseudomonadati</taxon>
        <taxon>Thermodesulfobiota</taxon>
        <taxon>Thermodesulfobiia</taxon>
        <taxon>Thermodesulfobiales</taxon>
        <taxon>Thermodesulfobiaceae</taxon>
        <taxon>Thermodesulfobium</taxon>
    </lineage>
</organism>
<evidence type="ECO:0000313" key="2">
    <source>
        <dbReference type="Proteomes" id="UP000244792"/>
    </source>
</evidence>
<dbReference type="AlphaFoldDB" id="A0A2R4W167"/>
<proteinExistence type="predicted"/>
<reference evidence="1 2" key="1">
    <citation type="submission" date="2017-04" db="EMBL/GenBank/DDBJ databases">
        <title>Genomic insights into metabolism of Thermodesulfobium acidiphilum.</title>
        <authorList>
            <person name="Toshchakov S.V."/>
            <person name="Frolov E.N."/>
            <person name="Kublanov I.V."/>
            <person name="Samarov N.I."/>
            <person name="Novikov A."/>
            <person name="Lebedinsky A.V."/>
            <person name="Bonch-Osmolovskaya E.A."/>
            <person name="Chernyh N.A."/>
        </authorList>
    </citation>
    <scope>NUCLEOTIDE SEQUENCE [LARGE SCALE GENOMIC DNA]</scope>
    <source>
        <strain evidence="1 2">3127-1</strain>
    </source>
</reference>
<dbReference type="RefSeq" id="WP_108309236.1">
    <property type="nucleotide sequence ID" value="NZ_CP020921.1"/>
</dbReference>
<dbReference type="EMBL" id="CP020921">
    <property type="protein sequence ID" value="AWB10440.1"/>
    <property type="molecule type" value="Genomic_DNA"/>
</dbReference>
<sequence>MTFLEFTFRNNIGSFPVIHEIFEAYRVMDNKPIRFPNYRILQLSSIDDDLKSIKVSPFFSILFSSGKTFISKGIRFDVKEVSFYNISRNLFSLGDILENIDQCTFYYRDLIIHLKDFFSKFDLDFFSERHIDIRCLYLFDLDEDVFLPLPKEEIIFKNKLGNFRFECKFNDIFE</sequence>
<dbReference type="Proteomes" id="UP000244792">
    <property type="component" value="Chromosome"/>
</dbReference>
<gene>
    <name evidence="1" type="ORF">TDSAC_1091</name>
</gene>